<evidence type="ECO:0000313" key="1">
    <source>
        <dbReference type="Proteomes" id="UP000492821"/>
    </source>
</evidence>
<accession>A0A7E4VZL0</accession>
<dbReference type="WBParaSite" id="Pan_g560.t1">
    <property type="protein sequence ID" value="Pan_g560.t1"/>
    <property type="gene ID" value="Pan_g560"/>
</dbReference>
<protein>
    <submittedName>
        <fullName evidence="2">FTH domain-containing protein</fullName>
    </submittedName>
</protein>
<dbReference type="AlphaFoldDB" id="A0A7E4VZL0"/>
<reference evidence="1" key="1">
    <citation type="journal article" date="2013" name="Genetics">
        <title>The draft genome and transcriptome of Panagrellus redivivus are shaped by the harsh demands of a free-living lifestyle.</title>
        <authorList>
            <person name="Srinivasan J."/>
            <person name="Dillman A.R."/>
            <person name="Macchietto M.G."/>
            <person name="Heikkinen L."/>
            <person name="Lakso M."/>
            <person name="Fracchia K.M."/>
            <person name="Antoshechkin I."/>
            <person name="Mortazavi A."/>
            <person name="Wong G."/>
            <person name="Sternberg P.W."/>
        </authorList>
    </citation>
    <scope>NUCLEOTIDE SEQUENCE [LARGE SCALE GENOMIC DNA]</scope>
    <source>
        <strain evidence="1">MT8872</strain>
    </source>
</reference>
<proteinExistence type="predicted"/>
<name>A0A7E4VZL0_PANRE</name>
<keyword evidence="1" id="KW-1185">Reference proteome</keyword>
<evidence type="ECO:0000313" key="2">
    <source>
        <dbReference type="WBParaSite" id="Pan_g560.t1"/>
    </source>
</evidence>
<reference evidence="2" key="2">
    <citation type="submission" date="2020-10" db="UniProtKB">
        <authorList>
            <consortium name="WormBaseParasite"/>
        </authorList>
    </citation>
    <scope>IDENTIFICATION</scope>
</reference>
<organism evidence="1 2">
    <name type="scientific">Panagrellus redivivus</name>
    <name type="common">Microworm</name>
    <dbReference type="NCBI Taxonomy" id="6233"/>
    <lineage>
        <taxon>Eukaryota</taxon>
        <taxon>Metazoa</taxon>
        <taxon>Ecdysozoa</taxon>
        <taxon>Nematoda</taxon>
        <taxon>Chromadorea</taxon>
        <taxon>Rhabditida</taxon>
        <taxon>Tylenchina</taxon>
        <taxon>Panagrolaimomorpha</taxon>
        <taxon>Panagrolaimoidea</taxon>
        <taxon>Panagrolaimidae</taxon>
        <taxon>Panagrellus</taxon>
    </lineage>
</organism>
<dbReference type="Proteomes" id="UP000492821">
    <property type="component" value="Unassembled WGS sequence"/>
</dbReference>
<sequence>MWTESTGTTIKRFTYDWLIRFAELHPFTSIPGRRLKLINYKPHFSQYAVISPLFTKLLIKYMPHLVYSRYLVIKNGEIQKNTLSLREKHVIFICQYLNLKCLTSETVAFLKKNAIFFYAEWYKIEPTNLLEKINFLESVITPDDLKYLLKYRHCFDNFQIEARLTEPMMFDELFPFIAHCGLICLNVENLIYGKMMADVLRESQSCPKKLWFHRLDVSQEAVLDLLDAILSLPTRPDAVHLCFTIPQPVSFAKNIVDKYKSFDDKENLTLPSYPPSPMFREMHSIREDSIIYIHFHNP</sequence>